<comment type="caution">
    <text evidence="1">The sequence shown here is derived from an EMBL/GenBank/DDBJ whole genome shotgun (WGS) entry which is preliminary data.</text>
</comment>
<sequence length="135" mass="15026">MAQDKASADHVTVTADADYDVSFHPAFASRATVHRKDDGSVKELYKQDRSKPVNTRGKGHPKRHVITLRGKGNNRDVTITVDDPNHSLHSLSFELYDQNRTPLQTGDWKATETFTIENNAKTCPPDCTEPDIPPA</sequence>
<gene>
    <name evidence="1" type="ORF">HNQ61_004972</name>
</gene>
<dbReference type="EMBL" id="JACHIA010000023">
    <property type="protein sequence ID" value="MBB6073305.1"/>
    <property type="molecule type" value="Genomic_DNA"/>
</dbReference>
<evidence type="ECO:0000313" key="1">
    <source>
        <dbReference type="EMBL" id="MBB6073305.1"/>
    </source>
</evidence>
<reference evidence="1 2" key="1">
    <citation type="submission" date="2020-08" db="EMBL/GenBank/DDBJ databases">
        <title>Genomic Encyclopedia of Type Strains, Phase IV (KMG-IV): sequencing the most valuable type-strain genomes for metagenomic binning, comparative biology and taxonomic classification.</title>
        <authorList>
            <person name="Goeker M."/>
        </authorList>
    </citation>
    <scope>NUCLEOTIDE SEQUENCE [LARGE SCALE GENOMIC DNA]</scope>
    <source>
        <strain evidence="1 2">DSM 29007</strain>
    </source>
</reference>
<organism evidence="1 2">
    <name type="scientific">Longimicrobium terrae</name>
    <dbReference type="NCBI Taxonomy" id="1639882"/>
    <lineage>
        <taxon>Bacteria</taxon>
        <taxon>Pseudomonadati</taxon>
        <taxon>Gemmatimonadota</taxon>
        <taxon>Longimicrobiia</taxon>
        <taxon>Longimicrobiales</taxon>
        <taxon>Longimicrobiaceae</taxon>
        <taxon>Longimicrobium</taxon>
    </lineage>
</organism>
<dbReference type="AlphaFoldDB" id="A0A841H502"/>
<name>A0A841H502_9BACT</name>
<keyword evidence="2" id="KW-1185">Reference proteome</keyword>
<accession>A0A841H502</accession>
<proteinExistence type="predicted"/>
<dbReference type="Proteomes" id="UP000582837">
    <property type="component" value="Unassembled WGS sequence"/>
</dbReference>
<dbReference type="RefSeq" id="WP_170032942.1">
    <property type="nucleotide sequence ID" value="NZ_JABDTL010000001.1"/>
</dbReference>
<evidence type="ECO:0000313" key="2">
    <source>
        <dbReference type="Proteomes" id="UP000582837"/>
    </source>
</evidence>
<protein>
    <submittedName>
        <fullName evidence="1">Uncharacterized protein</fullName>
    </submittedName>
</protein>